<feature type="region of interest" description="Disordered" evidence="1">
    <location>
        <begin position="35"/>
        <end position="68"/>
    </location>
</feature>
<dbReference type="EMBL" id="ML976721">
    <property type="protein sequence ID" value="KAF1968321.1"/>
    <property type="molecule type" value="Genomic_DNA"/>
</dbReference>
<dbReference type="Proteomes" id="UP000800036">
    <property type="component" value="Unassembled WGS sequence"/>
</dbReference>
<organism evidence="2 3">
    <name type="scientific">Bimuria novae-zelandiae CBS 107.79</name>
    <dbReference type="NCBI Taxonomy" id="1447943"/>
    <lineage>
        <taxon>Eukaryota</taxon>
        <taxon>Fungi</taxon>
        <taxon>Dikarya</taxon>
        <taxon>Ascomycota</taxon>
        <taxon>Pezizomycotina</taxon>
        <taxon>Dothideomycetes</taxon>
        <taxon>Pleosporomycetidae</taxon>
        <taxon>Pleosporales</taxon>
        <taxon>Massarineae</taxon>
        <taxon>Didymosphaeriaceae</taxon>
        <taxon>Bimuria</taxon>
    </lineage>
</organism>
<protein>
    <submittedName>
        <fullName evidence="2">Uncharacterized protein</fullName>
    </submittedName>
</protein>
<accession>A0A6A5UTL7</accession>
<feature type="compositionally biased region" description="Basic and acidic residues" evidence="1">
    <location>
        <begin position="43"/>
        <end position="58"/>
    </location>
</feature>
<reference evidence="2" key="1">
    <citation type="journal article" date="2020" name="Stud. Mycol.">
        <title>101 Dothideomycetes genomes: a test case for predicting lifestyles and emergence of pathogens.</title>
        <authorList>
            <person name="Haridas S."/>
            <person name="Albert R."/>
            <person name="Binder M."/>
            <person name="Bloem J."/>
            <person name="Labutti K."/>
            <person name="Salamov A."/>
            <person name="Andreopoulos B."/>
            <person name="Baker S."/>
            <person name="Barry K."/>
            <person name="Bills G."/>
            <person name="Bluhm B."/>
            <person name="Cannon C."/>
            <person name="Castanera R."/>
            <person name="Culley D."/>
            <person name="Daum C."/>
            <person name="Ezra D."/>
            <person name="Gonzalez J."/>
            <person name="Henrissat B."/>
            <person name="Kuo A."/>
            <person name="Liang C."/>
            <person name="Lipzen A."/>
            <person name="Lutzoni F."/>
            <person name="Magnuson J."/>
            <person name="Mondo S."/>
            <person name="Nolan M."/>
            <person name="Ohm R."/>
            <person name="Pangilinan J."/>
            <person name="Park H.-J."/>
            <person name="Ramirez L."/>
            <person name="Alfaro M."/>
            <person name="Sun H."/>
            <person name="Tritt A."/>
            <person name="Yoshinaga Y."/>
            <person name="Zwiers L.-H."/>
            <person name="Turgeon B."/>
            <person name="Goodwin S."/>
            <person name="Spatafora J."/>
            <person name="Crous P."/>
            <person name="Grigoriev I."/>
        </authorList>
    </citation>
    <scope>NUCLEOTIDE SEQUENCE</scope>
    <source>
        <strain evidence="2">CBS 107.79</strain>
    </source>
</reference>
<dbReference type="OrthoDB" id="2157103at2759"/>
<dbReference type="AlphaFoldDB" id="A0A6A5UTL7"/>
<sequence>MTLSQHTVRRFVSTARSQCINSAAAFSATPRFASTAANAETSKAQKDSSPEKPAEQQQKHKKTQAEFDQELQAKLQDLAGDGGASGVEYEDGQPVSMKRSVKNNMFRYI</sequence>
<keyword evidence="3" id="KW-1185">Reference proteome</keyword>
<evidence type="ECO:0000313" key="3">
    <source>
        <dbReference type="Proteomes" id="UP000800036"/>
    </source>
</evidence>
<name>A0A6A5UTL7_9PLEO</name>
<proteinExistence type="predicted"/>
<evidence type="ECO:0000256" key="1">
    <source>
        <dbReference type="SAM" id="MobiDB-lite"/>
    </source>
</evidence>
<evidence type="ECO:0000313" key="2">
    <source>
        <dbReference type="EMBL" id="KAF1968321.1"/>
    </source>
</evidence>
<gene>
    <name evidence="2" type="ORF">BU23DRAFT_263874</name>
</gene>